<evidence type="ECO:0000313" key="1">
    <source>
        <dbReference type="EMBL" id="SUS04625.1"/>
    </source>
</evidence>
<dbReference type="Pfam" id="PF13578">
    <property type="entry name" value="Methyltransf_24"/>
    <property type="match status" value="1"/>
</dbReference>
<proteinExistence type="predicted"/>
<organism evidence="1">
    <name type="scientific">metagenome</name>
    <dbReference type="NCBI Taxonomy" id="256318"/>
    <lineage>
        <taxon>unclassified sequences</taxon>
        <taxon>metagenomes</taxon>
    </lineage>
</organism>
<dbReference type="SUPFAM" id="SSF53335">
    <property type="entry name" value="S-adenosyl-L-methionine-dependent methyltransferases"/>
    <property type="match status" value="1"/>
</dbReference>
<gene>
    <name evidence="1" type="ORF">DF3PB_1360008</name>
</gene>
<dbReference type="EMBL" id="UIDG01000042">
    <property type="protein sequence ID" value="SUS04625.1"/>
    <property type="molecule type" value="Genomic_DNA"/>
</dbReference>
<protein>
    <recommendedName>
        <fullName evidence="2">Class I SAM-dependent methyltransferase</fullName>
    </recommendedName>
</protein>
<dbReference type="Gene3D" id="3.40.50.150">
    <property type="entry name" value="Vaccinia Virus protein VP39"/>
    <property type="match status" value="1"/>
</dbReference>
<reference evidence="1" key="1">
    <citation type="submission" date="2018-07" db="EMBL/GenBank/DDBJ databases">
        <authorList>
            <person name="Quirk P.G."/>
            <person name="Krulwich T.A."/>
        </authorList>
    </citation>
    <scope>NUCLEOTIDE SEQUENCE</scope>
</reference>
<accession>A0A380T9Y1</accession>
<sequence length="286" mass="31122">MLSRGERRRFTLGVATLLGFRRGFFIPCRFAAVASTGNDDRSYPPLKPVFAAARGRFEAWIARVEGYADALQALKGPPPSPRWDQDWFPGLDAAIAYTIIRTLRPARLVEVGAGHSTRFFVRAAADAGYPIALTAIDPAPRADLGAAGVRLLRTTVQETKEAPFAALGPGDVLSIDSSHVLMPGSDVDILVNRILPLLPPGAIVHIHDIFLPDPYPAAWAWRGYNEQQGVAALLQGSAWRILWASHFVRTACAELLVNSVVNRLPLKPGACEASLWLEKRSLPSTE</sequence>
<name>A0A380T9Y1_9ZZZZ</name>
<dbReference type="InterPro" id="IPR029063">
    <property type="entry name" value="SAM-dependent_MTases_sf"/>
</dbReference>
<dbReference type="AlphaFoldDB" id="A0A380T9Y1"/>
<evidence type="ECO:0008006" key="2">
    <source>
        <dbReference type="Google" id="ProtNLM"/>
    </source>
</evidence>